<sequence length="110" mass="12968">MEQQRQRKQYLLADLLRQIYVDWPDPKSRSCSLSGDQEISIGSLNRNQLKAMKVEQLEKFVHQLHGQLARKNESLMRSLRERDGHQQTQQSMFAWLDRLARSQCLITIGE</sequence>
<dbReference type="InterPro" id="IPR015649">
    <property type="entry name" value="SCHIP_1_C"/>
</dbReference>
<gene>
    <name evidence="2" type="ORF">BLA29_011367</name>
</gene>
<reference evidence="2 3" key="1">
    <citation type="submission" date="2017-03" db="EMBL/GenBank/DDBJ databases">
        <title>Genome Survey of Euroglyphus maynei.</title>
        <authorList>
            <person name="Arlian L.G."/>
            <person name="Morgan M.S."/>
            <person name="Rider S.D."/>
        </authorList>
    </citation>
    <scope>NUCLEOTIDE SEQUENCE [LARGE SCALE GENOMIC DNA]</scope>
    <source>
        <strain evidence="2">Arlian Lab</strain>
        <tissue evidence="2">Whole body</tissue>
    </source>
</reference>
<comment type="caution">
    <text evidence="2">The sequence shown here is derived from an EMBL/GenBank/DDBJ whole genome shotgun (WGS) entry which is preliminary data.</text>
</comment>
<dbReference type="Proteomes" id="UP000194236">
    <property type="component" value="Unassembled WGS sequence"/>
</dbReference>
<keyword evidence="3" id="KW-1185">Reference proteome</keyword>
<evidence type="ECO:0000313" key="2">
    <source>
        <dbReference type="EMBL" id="OTF81147.1"/>
    </source>
</evidence>
<evidence type="ECO:0000313" key="3">
    <source>
        <dbReference type="Proteomes" id="UP000194236"/>
    </source>
</evidence>
<dbReference type="EMBL" id="MUJZ01015091">
    <property type="protein sequence ID" value="OTF81147.1"/>
    <property type="molecule type" value="Genomic_DNA"/>
</dbReference>
<feature type="domain" description="Schwannomin interacting protein 1 C-terminal" evidence="1">
    <location>
        <begin position="43"/>
        <end position="101"/>
    </location>
</feature>
<dbReference type="AlphaFoldDB" id="A0A1Y3BM32"/>
<proteinExistence type="predicted"/>
<protein>
    <recommendedName>
        <fullName evidence="1">Schwannomin interacting protein 1 C-terminal domain-containing protein</fullName>
    </recommendedName>
</protein>
<name>A0A1Y3BM32_EURMA</name>
<dbReference type="Pfam" id="PF10148">
    <property type="entry name" value="SCHIP-1_C"/>
    <property type="match status" value="1"/>
</dbReference>
<accession>A0A1Y3BM32</accession>
<organism evidence="2 3">
    <name type="scientific">Euroglyphus maynei</name>
    <name type="common">Mayne's house dust mite</name>
    <dbReference type="NCBI Taxonomy" id="6958"/>
    <lineage>
        <taxon>Eukaryota</taxon>
        <taxon>Metazoa</taxon>
        <taxon>Ecdysozoa</taxon>
        <taxon>Arthropoda</taxon>
        <taxon>Chelicerata</taxon>
        <taxon>Arachnida</taxon>
        <taxon>Acari</taxon>
        <taxon>Acariformes</taxon>
        <taxon>Sarcoptiformes</taxon>
        <taxon>Astigmata</taxon>
        <taxon>Psoroptidia</taxon>
        <taxon>Analgoidea</taxon>
        <taxon>Pyroglyphidae</taxon>
        <taxon>Pyroglyphinae</taxon>
        <taxon>Euroglyphus</taxon>
    </lineage>
</organism>
<evidence type="ECO:0000259" key="1">
    <source>
        <dbReference type="Pfam" id="PF10148"/>
    </source>
</evidence>